<dbReference type="InterPro" id="IPR015943">
    <property type="entry name" value="WD40/YVTN_repeat-like_dom_sf"/>
</dbReference>
<dbReference type="InterPro" id="IPR036322">
    <property type="entry name" value="WD40_repeat_dom_sf"/>
</dbReference>
<gene>
    <name evidence="2" type="ORF">BDP27DRAFT_1429710</name>
</gene>
<dbReference type="Proteomes" id="UP000772434">
    <property type="component" value="Unassembled WGS sequence"/>
</dbReference>
<dbReference type="SUPFAM" id="SSF50978">
    <property type="entry name" value="WD40 repeat-like"/>
    <property type="match status" value="1"/>
</dbReference>
<comment type="caution">
    <text evidence="2">The sequence shown here is derived from an EMBL/GenBank/DDBJ whole genome shotgun (WGS) entry which is preliminary data.</text>
</comment>
<dbReference type="Gene3D" id="2.130.10.10">
    <property type="entry name" value="YVTN repeat-like/Quinoprotein amine dehydrogenase"/>
    <property type="match status" value="1"/>
</dbReference>
<evidence type="ECO:0000313" key="2">
    <source>
        <dbReference type="EMBL" id="KAF9060764.1"/>
    </source>
</evidence>
<evidence type="ECO:0000256" key="1">
    <source>
        <dbReference type="SAM" id="Phobius"/>
    </source>
</evidence>
<organism evidence="2 3">
    <name type="scientific">Rhodocollybia butyracea</name>
    <dbReference type="NCBI Taxonomy" id="206335"/>
    <lineage>
        <taxon>Eukaryota</taxon>
        <taxon>Fungi</taxon>
        <taxon>Dikarya</taxon>
        <taxon>Basidiomycota</taxon>
        <taxon>Agaricomycotina</taxon>
        <taxon>Agaricomycetes</taxon>
        <taxon>Agaricomycetidae</taxon>
        <taxon>Agaricales</taxon>
        <taxon>Marasmiineae</taxon>
        <taxon>Omphalotaceae</taxon>
        <taxon>Rhodocollybia</taxon>
    </lineage>
</organism>
<keyword evidence="1" id="KW-1133">Transmembrane helix</keyword>
<evidence type="ECO:0000313" key="3">
    <source>
        <dbReference type="Proteomes" id="UP000772434"/>
    </source>
</evidence>
<dbReference type="EMBL" id="JADNRY010000229">
    <property type="protein sequence ID" value="KAF9060764.1"/>
    <property type="molecule type" value="Genomic_DNA"/>
</dbReference>
<proteinExistence type="predicted"/>
<keyword evidence="1" id="KW-0812">Transmembrane</keyword>
<feature type="transmembrane region" description="Helical" evidence="1">
    <location>
        <begin position="177"/>
        <end position="195"/>
    </location>
</feature>
<keyword evidence="1" id="KW-0472">Membrane</keyword>
<keyword evidence="3" id="KW-1185">Reference proteome</keyword>
<dbReference type="AlphaFoldDB" id="A0A9P5P8A3"/>
<reference evidence="2" key="1">
    <citation type="submission" date="2020-11" db="EMBL/GenBank/DDBJ databases">
        <authorList>
            <consortium name="DOE Joint Genome Institute"/>
            <person name="Ahrendt S."/>
            <person name="Riley R."/>
            <person name="Andreopoulos W."/>
            <person name="Labutti K."/>
            <person name="Pangilinan J."/>
            <person name="Ruiz-Duenas F.J."/>
            <person name="Barrasa J.M."/>
            <person name="Sanchez-Garcia M."/>
            <person name="Camarero S."/>
            <person name="Miyauchi S."/>
            <person name="Serrano A."/>
            <person name="Linde D."/>
            <person name="Babiker R."/>
            <person name="Drula E."/>
            <person name="Ayuso-Fernandez I."/>
            <person name="Pacheco R."/>
            <person name="Padilla G."/>
            <person name="Ferreira P."/>
            <person name="Barriuso J."/>
            <person name="Kellner H."/>
            <person name="Castanera R."/>
            <person name="Alfaro M."/>
            <person name="Ramirez L."/>
            <person name="Pisabarro A.G."/>
            <person name="Kuo A."/>
            <person name="Tritt A."/>
            <person name="Lipzen A."/>
            <person name="He G."/>
            <person name="Yan M."/>
            <person name="Ng V."/>
            <person name="Cullen D."/>
            <person name="Martin F."/>
            <person name="Rosso M.-N."/>
            <person name="Henrissat B."/>
            <person name="Hibbett D."/>
            <person name="Martinez A.T."/>
            <person name="Grigoriev I.V."/>
        </authorList>
    </citation>
    <scope>NUCLEOTIDE SEQUENCE</scope>
    <source>
        <strain evidence="2">AH 40177</strain>
    </source>
</reference>
<accession>A0A9P5P8A3</accession>
<name>A0A9P5P8A3_9AGAR</name>
<protein>
    <submittedName>
        <fullName evidence="2">Uncharacterized protein</fullName>
    </submittedName>
</protein>
<sequence>MPSIWKESEQISRVSTKQITAVAISCKTSYLAVAYNDKIDIWSVGQGTLGSLPVYSHIVPSVVTALRWFPDHPTLVFLLMNGAVFTIALHEGDGADLTGYIHPENLGPATCNDGQRLQTLEFRNRGIPSVHRIMPAYNEDMDSGLIAVAINYCDRSEVILWRMHDLKTNPQKSRPHWANLIILLATFGVALAFYLSI</sequence>